<feature type="compositionally biased region" description="Polar residues" evidence="1">
    <location>
        <begin position="189"/>
        <end position="199"/>
    </location>
</feature>
<dbReference type="Proteomes" id="UP001203852">
    <property type="component" value="Unassembled WGS sequence"/>
</dbReference>
<sequence length="301" mass="31611">MDKIKSLLNKEAAEEPNKTNTSARLTGQGSHFHKDDQSEPTSSGYLQGTDARQPTGPTSDEELGTVAISETSTYRKHHLPKGDTVGSVIDPSSTDPTTYRMPEHTYQANTGVPAGSAETAATLAFKDLDPIASQIPGAFPKDDSMTAKSTRGDSSAAAGSGGYGTSREPFGTSGTQDDTAGAGYGTSREPFSTTGTQDGTAGYETSGEPFGTSGGETSTTEGTGYDTSREQYGTTGTQVDTAGYETTKEPFGTTGSETATSRDVLGMDRQENHSVLLAHKMQLSEILEVEHQESHSAFMML</sequence>
<name>A0AAN6I9E2_9EURO</name>
<evidence type="ECO:0000313" key="3">
    <source>
        <dbReference type="Proteomes" id="UP001203852"/>
    </source>
</evidence>
<proteinExistence type="predicted"/>
<feature type="compositionally biased region" description="Polar residues" evidence="1">
    <location>
        <begin position="230"/>
        <end position="240"/>
    </location>
</feature>
<feature type="compositionally biased region" description="Polar residues" evidence="1">
    <location>
        <begin position="18"/>
        <end position="29"/>
    </location>
</feature>
<reference evidence="2" key="1">
    <citation type="journal article" date="2022" name="bioRxiv">
        <title>Deciphering the potential niche of two novel black yeast fungi from a biological soil crust based on their genomes, phenotypes, and melanin regulation.</title>
        <authorList>
            <consortium name="DOE Joint Genome Institute"/>
            <person name="Carr E.C."/>
            <person name="Barton Q."/>
            <person name="Grambo S."/>
            <person name="Sullivan M."/>
            <person name="Renfro C.M."/>
            <person name="Kuo A."/>
            <person name="Pangilinan J."/>
            <person name="Lipzen A."/>
            <person name="Keymanesh K."/>
            <person name="Savage E."/>
            <person name="Barry K."/>
            <person name="Grigoriev I.V."/>
            <person name="Riekhof W.R."/>
            <person name="Harris S.S."/>
        </authorList>
    </citation>
    <scope>NUCLEOTIDE SEQUENCE</scope>
    <source>
        <strain evidence="2">JF 03-4F</strain>
    </source>
</reference>
<dbReference type="AlphaFoldDB" id="A0AAN6I9E2"/>
<gene>
    <name evidence="2" type="ORF">EDD36DRAFT_73137</name>
</gene>
<feature type="region of interest" description="Disordered" evidence="1">
    <location>
        <begin position="1"/>
        <end position="101"/>
    </location>
</feature>
<evidence type="ECO:0000313" key="2">
    <source>
        <dbReference type="EMBL" id="KAI1609502.1"/>
    </source>
</evidence>
<feature type="region of interest" description="Disordered" evidence="1">
    <location>
        <begin position="136"/>
        <end position="265"/>
    </location>
</feature>
<feature type="compositionally biased region" description="Polar residues" evidence="1">
    <location>
        <begin position="39"/>
        <end position="58"/>
    </location>
</feature>
<comment type="caution">
    <text evidence="2">The sequence shown here is derived from an EMBL/GenBank/DDBJ whole genome shotgun (WGS) entry which is preliminary data.</text>
</comment>
<keyword evidence="3" id="KW-1185">Reference proteome</keyword>
<accession>A0AAN6I9E2</accession>
<organism evidence="2 3">
    <name type="scientific">Exophiala viscosa</name>
    <dbReference type="NCBI Taxonomy" id="2486360"/>
    <lineage>
        <taxon>Eukaryota</taxon>
        <taxon>Fungi</taxon>
        <taxon>Dikarya</taxon>
        <taxon>Ascomycota</taxon>
        <taxon>Pezizomycotina</taxon>
        <taxon>Eurotiomycetes</taxon>
        <taxon>Chaetothyriomycetidae</taxon>
        <taxon>Chaetothyriales</taxon>
        <taxon>Herpotrichiellaceae</taxon>
        <taxon>Exophiala</taxon>
    </lineage>
</organism>
<feature type="compositionally biased region" description="Low complexity" evidence="1">
    <location>
        <begin position="204"/>
        <end position="224"/>
    </location>
</feature>
<dbReference type="EMBL" id="MU404360">
    <property type="protein sequence ID" value="KAI1609502.1"/>
    <property type="molecule type" value="Genomic_DNA"/>
</dbReference>
<protein>
    <submittedName>
        <fullName evidence="2">Uncharacterized protein</fullName>
    </submittedName>
</protein>
<evidence type="ECO:0000256" key="1">
    <source>
        <dbReference type="SAM" id="MobiDB-lite"/>
    </source>
</evidence>